<dbReference type="GO" id="GO:0005634">
    <property type="term" value="C:nucleus"/>
    <property type="evidence" value="ECO:0000318"/>
    <property type="project" value="GO_Central"/>
</dbReference>
<feature type="compositionally biased region" description="Basic residues" evidence="5">
    <location>
        <begin position="61"/>
        <end position="77"/>
    </location>
</feature>
<dbReference type="HOGENOM" id="CLU_763618_0_0_1"/>
<evidence type="ECO:0000256" key="1">
    <source>
        <dbReference type="ARBA" id="ARBA00023125"/>
    </source>
</evidence>
<dbReference type="GeneID" id="6756048"/>
<gene>
    <name evidence="7" type="ORF">TRIADDRAFT_58720</name>
</gene>
<dbReference type="PhylomeDB" id="B3S3H2"/>
<feature type="coiled-coil region" evidence="4">
    <location>
        <begin position="303"/>
        <end position="334"/>
    </location>
</feature>
<dbReference type="CTD" id="6756048"/>
<accession>B3S3H2</accession>
<dbReference type="SUPFAM" id="SSF57667">
    <property type="entry name" value="beta-beta-alpha zinc fingers"/>
    <property type="match status" value="1"/>
</dbReference>
<dbReference type="InParanoid" id="B3S3H2"/>
<keyword evidence="8" id="KW-1185">Reference proteome</keyword>
<dbReference type="CDD" id="cd21980">
    <property type="entry name" value="HMG-box_HMG20"/>
    <property type="match status" value="1"/>
</dbReference>
<keyword evidence="1 3" id="KW-0238">DNA-binding</keyword>
<keyword evidence="2 3" id="KW-0539">Nucleus</keyword>
<dbReference type="SUPFAM" id="SSF47095">
    <property type="entry name" value="HMG-box"/>
    <property type="match status" value="1"/>
</dbReference>
<proteinExistence type="predicted"/>
<dbReference type="InterPro" id="IPR036910">
    <property type="entry name" value="HMG_box_dom_sf"/>
</dbReference>
<dbReference type="InterPro" id="IPR009071">
    <property type="entry name" value="HMG_box_dom"/>
</dbReference>
<dbReference type="Gene3D" id="3.30.160.60">
    <property type="entry name" value="Classic Zinc Finger"/>
    <property type="match status" value="1"/>
</dbReference>
<dbReference type="SMART" id="SM00398">
    <property type="entry name" value="HMG"/>
    <property type="match status" value="1"/>
</dbReference>
<feature type="DNA-binding region" description="HMG box" evidence="3">
    <location>
        <begin position="83"/>
        <end position="164"/>
    </location>
</feature>
<feature type="domain" description="HMG box" evidence="6">
    <location>
        <begin position="83"/>
        <end position="164"/>
    </location>
</feature>
<evidence type="ECO:0000259" key="6">
    <source>
        <dbReference type="PROSITE" id="PS50118"/>
    </source>
</evidence>
<name>B3S3H2_TRIAD</name>
<feature type="compositionally biased region" description="Polar residues" evidence="5">
    <location>
        <begin position="13"/>
        <end position="26"/>
    </location>
</feature>
<dbReference type="InterPro" id="IPR036236">
    <property type="entry name" value="Znf_C2H2_sf"/>
</dbReference>
<keyword evidence="4" id="KW-0175">Coiled coil</keyword>
<dbReference type="AlphaFoldDB" id="B3S3H2"/>
<protein>
    <recommendedName>
        <fullName evidence="6">HMG box domain-containing protein</fullName>
    </recommendedName>
</protein>
<dbReference type="Proteomes" id="UP000009022">
    <property type="component" value="Unassembled WGS sequence"/>
</dbReference>
<dbReference type="GO" id="GO:0003677">
    <property type="term" value="F:DNA binding"/>
    <property type="evidence" value="ECO:0007669"/>
    <property type="project" value="UniProtKB-UniRule"/>
</dbReference>
<evidence type="ECO:0000256" key="2">
    <source>
        <dbReference type="ARBA" id="ARBA00023242"/>
    </source>
</evidence>
<evidence type="ECO:0000256" key="4">
    <source>
        <dbReference type="SAM" id="Coils"/>
    </source>
</evidence>
<reference evidence="7 8" key="1">
    <citation type="journal article" date="2008" name="Nature">
        <title>The Trichoplax genome and the nature of placozoans.</title>
        <authorList>
            <person name="Srivastava M."/>
            <person name="Begovic E."/>
            <person name="Chapman J."/>
            <person name="Putnam N.H."/>
            <person name="Hellsten U."/>
            <person name="Kawashima T."/>
            <person name="Kuo A."/>
            <person name="Mitros T."/>
            <person name="Salamov A."/>
            <person name="Carpenter M.L."/>
            <person name="Signorovitch A.Y."/>
            <person name="Moreno M.A."/>
            <person name="Kamm K."/>
            <person name="Grimwood J."/>
            <person name="Schmutz J."/>
            <person name="Shapiro H."/>
            <person name="Grigoriev I.V."/>
            <person name="Buss L.W."/>
            <person name="Schierwater B."/>
            <person name="Dellaporta S.L."/>
            <person name="Rokhsar D.S."/>
        </authorList>
    </citation>
    <scope>NUCLEOTIDE SEQUENCE [LARGE SCALE GENOMIC DNA]</scope>
    <source>
        <strain evidence="7 8">Grell-BS-1999</strain>
    </source>
</reference>
<dbReference type="GO" id="GO:0010468">
    <property type="term" value="P:regulation of gene expression"/>
    <property type="evidence" value="ECO:0000318"/>
    <property type="project" value="GO_Central"/>
</dbReference>
<dbReference type="eggNOG" id="KOG0381">
    <property type="taxonomic scope" value="Eukaryota"/>
</dbReference>
<dbReference type="Pfam" id="PF00505">
    <property type="entry name" value="HMG_box"/>
    <property type="match status" value="1"/>
</dbReference>
<dbReference type="EMBL" id="DS985248">
    <property type="protein sequence ID" value="EDV22789.1"/>
    <property type="molecule type" value="Genomic_DNA"/>
</dbReference>
<organism evidence="7 8">
    <name type="scientific">Trichoplax adhaerens</name>
    <name type="common">Trichoplax reptans</name>
    <dbReference type="NCBI Taxonomy" id="10228"/>
    <lineage>
        <taxon>Eukaryota</taxon>
        <taxon>Metazoa</taxon>
        <taxon>Placozoa</taxon>
        <taxon>Uniplacotomia</taxon>
        <taxon>Trichoplacea</taxon>
        <taxon>Trichoplacidae</taxon>
        <taxon>Trichoplax</taxon>
    </lineage>
</organism>
<dbReference type="InterPro" id="IPR051965">
    <property type="entry name" value="ChromReg_NeuronalGeneExpr"/>
</dbReference>
<dbReference type="PANTHER" id="PTHR46040">
    <property type="entry name" value="HIGH MOBILITY GROUP PROTEIN 2"/>
    <property type="match status" value="1"/>
</dbReference>
<feature type="region of interest" description="Disordered" evidence="5">
    <location>
        <begin position="1"/>
        <end position="26"/>
    </location>
</feature>
<dbReference type="OMA" id="HVMLANQ"/>
<evidence type="ECO:0000313" key="7">
    <source>
        <dbReference type="EMBL" id="EDV22789.1"/>
    </source>
</evidence>
<evidence type="ECO:0000256" key="3">
    <source>
        <dbReference type="PROSITE-ProRule" id="PRU00267"/>
    </source>
</evidence>
<evidence type="ECO:0000313" key="8">
    <source>
        <dbReference type="Proteomes" id="UP000009022"/>
    </source>
</evidence>
<evidence type="ECO:0000256" key="5">
    <source>
        <dbReference type="SAM" id="MobiDB-lite"/>
    </source>
</evidence>
<dbReference type="PROSITE" id="PS50118">
    <property type="entry name" value="HMG_BOX_2"/>
    <property type="match status" value="1"/>
</dbReference>
<dbReference type="KEGG" id="tad:TRIADDRAFT_58720"/>
<dbReference type="PANTHER" id="PTHR46040:SF3">
    <property type="entry name" value="HIGH MOBILITY GROUP PROTEIN 2"/>
    <property type="match status" value="1"/>
</dbReference>
<sequence length="363" mass="41446">MGIQVDYNPHVSADTSGAFSQQDSSGLSSIFDVPVDQNIADATVANMDNNNTGSIMANTGPKRRGGWPKGKKRKRAERKSGVPKAPMTGYVRFLNSRREQVKSEHPNLSFPEITKFLGNEWSKMKLSAKQARLDFLPYTYRKKKFLDEAEADKRRYVEELKAYQCSDGYRSEASRESSKKSKLFTGTGMNSAYIANDFEDDESDELFCRVCNQYFSSLHNKREHMFGRQHLQNVTNASNSQNNNNSNYDNTTTHKYQKAVDNDEFKPISTLTLSIDGLLADFYYQNQLRESEIKYLKKSLPTNQRVNIQLQEQAENLKAMQRKLNNEIAALKEYGATLNQHVDSLRLLSTLSLASHFENYTFP</sequence>
<feature type="region of interest" description="Disordered" evidence="5">
    <location>
        <begin position="50"/>
        <end position="83"/>
    </location>
</feature>
<dbReference type="Gene3D" id="1.10.30.10">
    <property type="entry name" value="High mobility group box domain"/>
    <property type="match status" value="1"/>
</dbReference>
<dbReference type="STRING" id="10228.B3S3H2"/>
<dbReference type="OrthoDB" id="3213154at2759"/>
<dbReference type="RefSeq" id="XP_002114655.1">
    <property type="nucleotide sequence ID" value="XM_002114619.1"/>
</dbReference>